<keyword evidence="2" id="KW-1185">Reference proteome</keyword>
<dbReference type="InterPro" id="IPR036322">
    <property type="entry name" value="WD40_repeat_dom_sf"/>
</dbReference>
<dbReference type="PROSITE" id="PS00678">
    <property type="entry name" value="WD_REPEATS_1"/>
    <property type="match status" value="1"/>
</dbReference>
<organism evidence="1">
    <name type="scientific">Eremomyces bilateralis CBS 781.70</name>
    <dbReference type="NCBI Taxonomy" id="1392243"/>
    <lineage>
        <taxon>Eukaryota</taxon>
        <taxon>Fungi</taxon>
        <taxon>Dikarya</taxon>
        <taxon>Ascomycota</taxon>
        <taxon>Pezizomycotina</taxon>
        <taxon>Dothideomycetes</taxon>
        <taxon>Dothideomycetes incertae sedis</taxon>
        <taxon>Eremomycetales</taxon>
        <taxon>Eremomycetaceae</taxon>
        <taxon>Eremomyces</taxon>
    </lineage>
</organism>
<dbReference type="InterPro" id="IPR006594">
    <property type="entry name" value="LisH"/>
</dbReference>
<protein>
    <submittedName>
        <fullName evidence="1 3">WD40 repeat-like protein</fullName>
    </submittedName>
</protein>
<reference evidence="1 3" key="1">
    <citation type="submission" date="2020-01" db="EMBL/GenBank/DDBJ databases">
        <authorList>
            <consortium name="DOE Joint Genome Institute"/>
            <person name="Haridas S."/>
            <person name="Albert R."/>
            <person name="Binder M."/>
            <person name="Bloem J."/>
            <person name="Labutti K."/>
            <person name="Salamov A."/>
            <person name="Andreopoulos B."/>
            <person name="Baker S.E."/>
            <person name="Barry K."/>
            <person name="Bills G."/>
            <person name="Bluhm B.H."/>
            <person name="Cannon C."/>
            <person name="Castanera R."/>
            <person name="Culley D.E."/>
            <person name="Daum C."/>
            <person name="Ezra D."/>
            <person name="Gonzalez J.B."/>
            <person name="Henrissat B."/>
            <person name="Kuo A."/>
            <person name="Liang C."/>
            <person name="Lipzen A."/>
            <person name="Lutzoni F."/>
            <person name="Magnuson J."/>
            <person name="Mondo S."/>
            <person name="Nolan M."/>
            <person name="Ohm R."/>
            <person name="Pangilinan J."/>
            <person name="Park H.-J."/>
            <person name="Ramirez L."/>
            <person name="Alfaro M."/>
            <person name="Sun H."/>
            <person name="Tritt A."/>
            <person name="Yoshinaga Y."/>
            <person name="Zwiers L.-H."/>
            <person name="Turgeon B.G."/>
            <person name="Goodwin S.B."/>
            <person name="Spatafora J.W."/>
            <person name="Crous P.W."/>
            <person name="Grigoriev I.V."/>
        </authorList>
    </citation>
    <scope>NUCLEOTIDE SEQUENCE</scope>
    <source>
        <strain evidence="1 3">CBS 781.70</strain>
    </source>
</reference>
<dbReference type="InterPro" id="IPR015943">
    <property type="entry name" value="WD40/YVTN_repeat-like_dom_sf"/>
</dbReference>
<dbReference type="RefSeq" id="XP_033536702.1">
    <property type="nucleotide sequence ID" value="XM_033676126.1"/>
</dbReference>
<dbReference type="EMBL" id="ML975152">
    <property type="protein sequence ID" value="KAF1815071.1"/>
    <property type="molecule type" value="Genomic_DNA"/>
</dbReference>
<dbReference type="AlphaFoldDB" id="A0A6G1GAY4"/>
<dbReference type="SUPFAM" id="SSF50978">
    <property type="entry name" value="WD40 repeat-like"/>
    <property type="match status" value="1"/>
</dbReference>
<evidence type="ECO:0000313" key="1">
    <source>
        <dbReference type="EMBL" id="KAF1815071.1"/>
    </source>
</evidence>
<gene>
    <name evidence="1 3" type="ORF">P152DRAFT_391991</name>
</gene>
<sequence>MLEKDESPAILVARFLRTNGYNETLTAFLQEAGLPVDAGITTKGSLTIENLIREKNLYDVTRNFEKSGLDEKEHGWKTPAPSKSIVLSLPSSSNVLCSSTGMVEFENGHRRSVIISSTADRRLTITSVVDGTSTTLISRTDVSDSPILSYQLLRDRYIICGTMSGSLFVYDFVKSEVLSTRKDHAKYVVNLATIESRSRIWLATAGWDSKVFIYSLDSTDSEIRNLENAVGTLTLPSNPESITFVNHPDTNEPILVLGRRDSTFLYFYRLPLDQSGPPIELKQAGRQNLAPHSNAWVAFTPCSISVSPVEPLTVAVATSSIPHMKLIIVRLLLPKLQDTGGLSQSESDPDAPLTAAAMGRAELARQSREDVAMLVHVSTFALQTQYSTPSLTWRPDGTGVWLNGDDGIVRGVEASTGRVKVSLEGHEPGSKIRCVFAGYLEDVQGSKRECLLSGGFDQRLILWEIA</sequence>
<evidence type="ECO:0000313" key="2">
    <source>
        <dbReference type="Proteomes" id="UP000504638"/>
    </source>
</evidence>
<evidence type="ECO:0000313" key="3">
    <source>
        <dbReference type="RefSeq" id="XP_033536702.1"/>
    </source>
</evidence>
<dbReference type="InterPro" id="IPR019775">
    <property type="entry name" value="WD40_repeat_CS"/>
</dbReference>
<dbReference type="GeneID" id="54416696"/>
<name>A0A6G1GAY4_9PEZI</name>
<dbReference type="Proteomes" id="UP000504638">
    <property type="component" value="Unplaced"/>
</dbReference>
<dbReference type="Gene3D" id="2.130.10.10">
    <property type="entry name" value="YVTN repeat-like/Quinoprotein amine dehydrogenase"/>
    <property type="match status" value="1"/>
</dbReference>
<dbReference type="OrthoDB" id="1932312at2759"/>
<proteinExistence type="predicted"/>
<dbReference type="PROSITE" id="PS50896">
    <property type="entry name" value="LISH"/>
    <property type="match status" value="1"/>
</dbReference>
<reference evidence="3" key="3">
    <citation type="submission" date="2025-04" db="UniProtKB">
        <authorList>
            <consortium name="RefSeq"/>
        </authorList>
    </citation>
    <scope>IDENTIFICATION</scope>
    <source>
        <strain evidence="3">CBS 781.70</strain>
    </source>
</reference>
<accession>A0A6G1GAY4</accession>
<reference evidence="3" key="2">
    <citation type="submission" date="2020-04" db="EMBL/GenBank/DDBJ databases">
        <authorList>
            <consortium name="NCBI Genome Project"/>
        </authorList>
    </citation>
    <scope>NUCLEOTIDE SEQUENCE</scope>
    <source>
        <strain evidence="3">CBS 781.70</strain>
    </source>
</reference>